<evidence type="ECO:0000256" key="1">
    <source>
        <dbReference type="SAM" id="MobiDB-lite"/>
    </source>
</evidence>
<keyword evidence="2" id="KW-1133">Transmembrane helix</keyword>
<protein>
    <submittedName>
        <fullName evidence="3">Uncharacterized protein</fullName>
    </submittedName>
</protein>
<reference evidence="3" key="2">
    <citation type="submission" date="2020-05" db="UniProtKB">
        <authorList>
            <consortium name="EnsemblMetazoa"/>
        </authorList>
    </citation>
    <scope>IDENTIFICATION</scope>
    <source>
        <strain evidence="3">IAEA</strain>
    </source>
</reference>
<feature type="transmembrane region" description="Helical" evidence="2">
    <location>
        <begin position="528"/>
        <end position="550"/>
    </location>
</feature>
<dbReference type="VEuPathDB" id="VectorBase:GPAI000199"/>
<organism evidence="3 4">
    <name type="scientific">Glossina pallidipes</name>
    <name type="common">Tsetse fly</name>
    <dbReference type="NCBI Taxonomy" id="7398"/>
    <lineage>
        <taxon>Eukaryota</taxon>
        <taxon>Metazoa</taxon>
        <taxon>Ecdysozoa</taxon>
        <taxon>Arthropoda</taxon>
        <taxon>Hexapoda</taxon>
        <taxon>Insecta</taxon>
        <taxon>Pterygota</taxon>
        <taxon>Neoptera</taxon>
        <taxon>Endopterygota</taxon>
        <taxon>Diptera</taxon>
        <taxon>Brachycera</taxon>
        <taxon>Muscomorpha</taxon>
        <taxon>Hippoboscoidea</taxon>
        <taxon>Glossinidae</taxon>
        <taxon>Glossina</taxon>
    </lineage>
</organism>
<feature type="region of interest" description="Disordered" evidence="1">
    <location>
        <begin position="296"/>
        <end position="352"/>
    </location>
</feature>
<dbReference type="Proteomes" id="UP000092445">
    <property type="component" value="Unassembled WGS sequence"/>
</dbReference>
<dbReference type="EnsemblMetazoa" id="GPAI000199-RA">
    <property type="protein sequence ID" value="GPAI000199-PA"/>
    <property type="gene ID" value="GPAI000199"/>
</dbReference>
<evidence type="ECO:0000313" key="4">
    <source>
        <dbReference type="Proteomes" id="UP000092445"/>
    </source>
</evidence>
<dbReference type="STRING" id="7398.A0A1A9Z0E0"/>
<evidence type="ECO:0000313" key="3">
    <source>
        <dbReference type="EnsemblMetazoa" id="GPAI000199-PA"/>
    </source>
</evidence>
<proteinExistence type="predicted"/>
<keyword evidence="2" id="KW-0812">Transmembrane</keyword>
<sequence>MFPFDLLTVPKFLNFNLSQQRDWRAYSGADFRNSAIPGMRPNQYCSNLYFFEKDSLIKCKDLLKQRERKEKYLAGHLSARVLSESIWYLQQFDDEAVEDTRRNFEKLIIDEKAAAPPTRQCGRIPKQRYGGCNSDSEDTVQSMNSTAYLADKFRNTCRMDIDDVADSNARSCGQRVFVNDKIKREDDLLIRQSQYENQLAYCSPSDVMPVKHFSEARKMFPETNVQSIAQPVKDICNILNLLKIQEKTANIPGEQPRLTSDVLLASRKKRTLGMIEEPEALMEAPIYNVNKIFRKRSSSHSPTPSVKACDSKYKTQESTTPIKKKSARSKKKVKAEMCENNDKTSDSLNRGKNKCRLSKLSSRSVKSNVTQAAKISKGKKIDTDYGESGKAEFDSTLKEDSLKKEKKKRKRKLCKMALREMRAILHESKDSDGDCAKCKSTRKRLSKKIEKITSSLCEKEQKPLDKRARRKQVDTAALNFGLLHLFESKSKERNKANNNFFTYCDMMSNKISKEVLSSFRYTSVDGELHLVTLYSIVYIAPVIFPFVIIVENAKVPGGDFEQTLGDEKEDKTESVSVLFSDMYAQIRINVKRMEIIIPFLMHTLVHITPEVKY</sequence>
<feature type="compositionally biased region" description="Basic residues" evidence="1">
    <location>
        <begin position="322"/>
        <end position="333"/>
    </location>
</feature>
<name>A0A1A9Z0E0_GLOPL</name>
<keyword evidence="4" id="KW-1185">Reference proteome</keyword>
<evidence type="ECO:0000256" key="2">
    <source>
        <dbReference type="SAM" id="Phobius"/>
    </source>
</evidence>
<accession>A0A1A9Z0E0</accession>
<reference evidence="4" key="1">
    <citation type="submission" date="2014-03" db="EMBL/GenBank/DDBJ databases">
        <authorList>
            <person name="Aksoy S."/>
            <person name="Warren W."/>
            <person name="Wilson R.K."/>
        </authorList>
    </citation>
    <scope>NUCLEOTIDE SEQUENCE [LARGE SCALE GENOMIC DNA]</scope>
    <source>
        <strain evidence="4">IAEA</strain>
    </source>
</reference>
<dbReference type="AlphaFoldDB" id="A0A1A9Z0E0"/>
<keyword evidence="2" id="KW-0472">Membrane</keyword>
<feature type="compositionally biased region" description="Basic and acidic residues" evidence="1">
    <location>
        <begin position="334"/>
        <end position="345"/>
    </location>
</feature>